<evidence type="ECO:0000256" key="1">
    <source>
        <dbReference type="PROSITE-ProRule" id="PRU00024"/>
    </source>
</evidence>
<reference evidence="4" key="1">
    <citation type="submission" date="2019-08" db="EMBL/GenBank/DDBJ databases">
        <title>The improved chromosome-level genome for the pearl oyster Pinctada fucata martensii using PacBio sequencing and Hi-C.</title>
        <authorList>
            <person name="Zheng Z."/>
        </authorList>
    </citation>
    <scope>NUCLEOTIDE SEQUENCE</scope>
    <source>
        <strain evidence="4">ZZ-2019</strain>
        <tissue evidence="4">Adductor muscle</tissue>
    </source>
</reference>
<evidence type="ECO:0000259" key="3">
    <source>
        <dbReference type="PROSITE" id="PS50119"/>
    </source>
</evidence>
<dbReference type="AlphaFoldDB" id="A0AA89BL43"/>
<comment type="caution">
    <text evidence="4">The sequence shown here is derived from an EMBL/GenBank/DDBJ whole genome shotgun (WGS) entry which is preliminary data.</text>
</comment>
<dbReference type="PANTHER" id="PTHR25462:SF229">
    <property type="entry name" value="TRANSCRIPTION INTERMEDIARY FACTOR 1-BETA"/>
    <property type="match status" value="1"/>
</dbReference>
<dbReference type="SUPFAM" id="SSF57845">
    <property type="entry name" value="B-box zinc-binding domain"/>
    <property type="match status" value="1"/>
</dbReference>
<dbReference type="GO" id="GO:0061630">
    <property type="term" value="F:ubiquitin protein ligase activity"/>
    <property type="evidence" value="ECO:0007669"/>
    <property type="project" value="TreeGrafter"/>
</dbReference>
<keyword evidence="2" id="KW-0175">Coiled coil</keyword>
<dbReference type="SMART" id="SM00336">
    <property type="entry name" value="BBOX"/>
    <property type="match status" value="2"/>
</dbReference>
<accession>A0AA89BL43</accession>
<protein>
    <recommendedName>
        <fullName evidence="3">B box-type domain-containing protein</fullName>
    </recommendedName>
</protein>
<sequence>MATSNELGDNQVATLHQYPVISQCDLCDTKEDVHSFCRNCSQNLCVWCKRTHLRSTVSRDHNIVHISEGKSSESEATACTKHGERLFFYCRTCSVLFCPKCLDPTHKNHDFLDTDKYVEELQSKVAMTIEEKSKNVEESKRNIEHIEQHKKKYAEACTKSKTSVMDGAKFLHSEVDRVKGELLSKINHCELQGLSKFDIVKDEEKSILEEQQASLDKVVRHSKKHDNISLVAYASELYINDDLVKKDNNQDEQYSKQDLIFDSFAKESKSDIPSFSVPTVDLKATTLLSKNAISELFGTLRMSYADVPRKYVEGSTTKLPESQMEVKVPPPPKRVVRIKKGGRI</sequence>
<keyword evidence="1" id="KW-0862">Zinc</keyword>
<feature type="domain" description="B box-type" evidence="3">
    <location>
        <begin position="24"/>
        <end position="66"/>
    </location>
</feature>
<dbReference type="InterPro" id="IPR000315">
    <property type="entry name" value="Znf_B-box"/>
</dbReference>
<feature type="domain" description="B box-type" evidence="3">
    <location>
        <begin position="74"/>
        <end position="114"/>
    </location>
</feature>
<dbReference type="Pfam" id="PF00643">
    <property type="entry name" value="zf-B_box"/>
    <property type="match status" value="1"/>
</dbReference>
<dbReference type="Gene3D" id="3.30.160.60">
    <property type="entry name" value="Classic Zinc Finger"/>
    <property type="match status" value="1"/>
</dbReference>
<keyword evidence="1" id="KW-0863">Zinc-finger</keyword>
<organism evidence="4 5">
    <name type="scientific">Pinctada imbricata</name>
    <name type="common">Atlantic pearl-oyster</name>
    <name type="synonym">Pinctada martensii</name>
    <dbReference type="NCBI Taxonomy" id="66713"/>
    <lineage>
        <taxon>Eukaryota</taxon>
        <taxon>Metazoa</taxon>
        <taxon>Spiralia</taxon>
        <taxon>Lophotrochozoa</taxon>
        <taxon>Mollusca</taxon>
        <taxon>Bivalvia</taxon>
        <taxon>Autobranchia</taxon>
        <taxon>Pteriomorphia</taxon>
        <taxon>Pterioida</taxon>
        <taxon>Pterioidea</taxon>
        <taxon>Pteriidae</taxon>
        <taxon>Pinctada</taxon>
    </lineage>
</organism>
<feature type="coiled-coil region" evidence="2">
    <location>
        <begin position="129"/>
        <end position="156"/>
    </location>
</feature>
<evidence type="ECO:0000313" key="4">
    <source>
        <dbReference type="EMBL" id="KAK3083340.1"/>
    </source>
</evidence>
<keyword evidence="1" id="KW-0479">Metal-binding</keyword>
<dbReference type="GO" id="GO:0008270">
    <property type="term" value="F:zinc ion binding"/>
    <property type="evidence" value="ECO:0007669"/>
    <property type="project" value="UniProtKB-KW"/>
</dbReference>
<evidence type="ECO:0000256" key="2">
    <source>
        <dbReference type="SAM" id="Coils"/>
    </source>
</evidence>
<gene>
    <name evidence="4" type="ORF">FSP39_020018</name>
</gene>
<dbReference type="PANTHER" id="PTHR25462">
    <property type="entry name" value="BONUS, ISOFORM C-RELATED"/>
    <property type="match status" value="1"/>
</dbReference>
<dbReference type="EMBL" id="VSWD01000014">
    <property type="protein sequence ID" value="KAK3083340.1"/>
    <property type="molecule type" value="Genomic_DNA"/>
</dbReference>
<dbReference type="PROSITE" id="PS50119">
    <property type="entry name" value="ZF_BBOX"/>
    <property type="match status" value="2"/>
</dbReference>
<dbReference type="GO" id="GO:0006513">
    <property type="term" value="P:protein monoubiquitination"/>
    <property type="evidence" value="ECO:0007669"/>
    <property type="project" value="TreeGrafter"/>
</dbReference>
<proteinExistence type="predicted"/>
<evidence type="ECO:0000313" key="5">
    <source>
        <dbReference type="Proteomes" id="UP001186944"/>
    </source>
</evidence>
<keyword evidence="5" id="KW-1185">Reference proteome</keyword>
<dbReference type="Proteomes" id="UP001186944">
    <property type="component" value="Unassembled WGS sequence"/>
</dbReference>
<dbReference type="InterPro" id="IPR047153">
    <property type="entry name" value="TRIM45/56/19-like"/>
</dbReference>
<name>A0AA89BL43_PINIB</name>